<dbReference type="EMBL" id="RWGY01000051">
    <property type="protein sequence ID" value="TVU05758.1"/>
    <property type="molecule type" value="Genomic_DNA"/>
</dbReference>
<name>A0A5J9T435_9POAL</name>
<dbReference type="Proteomes" id="UP000324897">
    <property type="component" value="Unassembled WGS sequence"/>
</dbReference>
<feature type="compositionally biased region" description="Low complexity" evidence="1">
    <location>
        <begin position="50"/>
        <end position="64"/>
    </location>
</feature>
<accession>A0A5J9T435</accession>
<evidence type="ECO:0000313" key="2">
    <source>
        <dbReference type="EMBL" id="TVU05758.1"/>
    </source>
</evidence>
<proteinExistence type="predicted"/>
<comment type="caution">
    <text evidence="2">The sequence shown here is derived from an EMBL/GenBank/DDBJ whole genome shotgun (WGS) entry which is preliminary data.</text>
</comment>
<evidence type="ECO:0000256" key="1">
    <source>
        <dbReference type="SAM" id="MobiDB-lite"/>
    </source>
</evidence>
<sequence length="85" mass="9068">MKLDDGLFFLQTELAPLDVWPQATHASSHGHAPQCRQAASDPPLASMDLSSGRSSHSTSAASIAVVTEDGLKEAERKNLPEVSRL</sequence>
<keyword evidence="3" id="KW-1185">Reference proteome</keyword>
<gene>
    <name evidence="2" type="ORF">EJB05_48940</name>
</gene>
<reference evidence="2 3" key="1">
    <citation type="journal article" date="2019" name="Sci. Rep.">
        <title>A high-quality genome of Eragrostis curvula grass provides insights into Poaceae evolution and supports new strategies to enhance forage quality.</title>
        <authorList>
            <person name="Carballo J."/>
            <person name="Santos B.A.C.M."/>
            <person name="Zappacosta D."/>
            <person name="Garbus I."/>
            <person name="Selva J.P."/>
            <person name="Gallo C.A."/>
            <person name="Diaz A."/>
            <person name="Albertini E."/>
            <person name="Caccamo M."/>
            <person name="Echenique V."/>
        </authorList>
    </citation>
    <scope>NUCLEOTIDE SEQUENCE [LARGE SCALE GENOMIC DNA]</scope>
    <source>
        <strain evidence="3">cv. Victoria</strain>
        <tissue evidence="2">Leaf</tissue>
    </source>
</reference>
<feature type="compositionally biased region" description="Basic and acidic residues" evidence="1">
    <location>
        <begin position="69"/>
        <end position="85"/>
    </location>
</feature>
<dbReference type="AlphaFoldDB" id="A0A5J9T435"/>
<feature type="non-terminal residue" evidence="2">
    <location>
        <position position="85"/>
    </location>
</feature>
<evidence type="ECO:0000313" key="3">
    <source>
        <dbReference type="Proteomes" id="UP000324897"/>
    </source>
</evidence>
<protein>
    <submittedName>
        <fullName evidence="2">Uncharacterized protein</fullName>
    </submittedName>
</protein>
<feature type="region of interest" description="Disordered" evidence="1">
    <location>
        <begin position="23"/>
        <end position="85"/>
    </location>
</feature>
<organism evidence="2 3">
    <name type="scientific">Eragrostis curvula</name>
    <name type="common">weeping love grass</name>
    <dbReference type="NCBI Taxonomy" id="38414"/>
    <lineage>
        <taxon>Eukaryota</taxon>
        <taxon>Viridiplantae</taxon>
        <taxon>Streptophyta</taxon>
        <taxon>Embryophyta</taxon>
        <taxon>Tracheophyta</taxon>
        <taxon>Spermatophyta</taxon>
        <taxon>Magnoliopsida</taxon>
        <taxon>Liliopsida</taxon>
        <taxon>Poales</taxon>
        <taxon>Poaceae</taxon>
        <taxon>PACMAD clade</taxon>
        <taxon>Chloridoideae</taxon>
        <taxon>Eragrostideae</taxon>
        <taxon>Eragrostidinae</taxon>
        <taxon>Eragrostis</taxon>
    </lineage>
</organism>
<dbReference type="Gramene" id="TVU05758">
    <property type="protein sequence ID" value="TVU05758"/>
    <property type="gene ID" value="EJB05_48940"/>
</dbReference>
<dbReference type="OrthoDB" id="2143914at2759"/>